<protein>
    <recommendedName>
        <fullName evidence="7">Palmitoyltransferase</fullName>
        <ecNumber evidence="7">2.3.1.225</ecNumber>
    </recommendedName>
</protein>
<organism evidence="10">
    <name type="scientific">Fibrocapsa japonica</name>
    <dbReference type="NCBI Taxonomy" id="94617"/>
    <lineage>
        <taxon>Eukaryota</taxon>
        <taxon>Sar</taxon>
        <taxon>Stramenopiles</taxon>
        <taxon>Ochrophyta</taxon>
        <taxon>Raphidophyceae</taxon>
        <taxon>Chattonellales</taxon>
        <taxon>Chattonellaceae</taxon>
        <taxon>Fibrocapsa</taxon>
    </lineage>
</organism>
<comment type="domain">
    <text evidence="7">The DHHC domain is required for palmitoyltransferase activity.</text>
</comment>
<keyword evidence="2 7" id="KW-0808">Transferase</keyword>
<evidence type="ECO:0000256" key="2">
    <source>
        <dbReference type="ARBA" id="ARBA00022679"/>
    </source>
</evidence>
<evidence type="ECO:0000256" key="5">
    <source>
        <dbReference type="ARBA" id="ARBA00023136"/>
    </source>
</evidence>
<feature type="transmembrane region" description="Helical" evidence="7">
    <location>
        <begin position="188"/>
        <end position="214"/>
    </location>
</feature>
<dbReference type="InterPro" id="IPR001594">
    <property type="entry name" value="Palmitoyltrfase_DHHC"/>
</dbReference>
<feature type="compositionally biased region" description="Low complexity" evidence="8">
    <location>
        <begin position="323"/>
        <end position="346"/>
    </location>
</feature>
<dbReference type="GO" id="GO:0016020">
    <property type="term" value="C:membrane"/>
    <property type="evidence" value="ECO:0007669"/>
    <property type="project" value="UniProtKB-SubCell"/>
</dbReference>
<keyword evidence="4 7" id="KW-1133">Transmembrane helix</keyword>
<dbReference type="GO" id="GO:0005783">
    <property type="term" value="C:endoplasmic reticulum"/>
    <property type="evidence" value="ECO:0007669"/>
    <property type="project" value="TreeGrafter"/>
</dbReference>
<dbReference type="PROSITE" id="PS50216">
    <property type="entry name" value="DHHC"/>
    <property type="match status" value="1"/>
</dbReference>
<dbReference type="PANTHER" id="PTHR22883">
    <property type="entry name" value="ZINC FINGER DHHC DOMAIN CONTAINING PROTEIN"/>
    <property type="match status" value="1"/>
</dbReference>
<feature type="transmembrane region" description="Helical" evidence="7">
    <location>
        <begin position="140"/>
        <end position="168"/>
    </location>
</feature>
<evidence type="ECO:0000256" key="8">
    <source>
        <dbReference type="SAM" id="MobiDB-lite"/>
    </source>
</evidence>
<comment type="similarity">
    <text evidence="7">Belongs to the DHHC palmitoyltransferase family.</text>
</comment>
<feature type="compositionally biased region" description="Basic and acidic residues" evidence="8">
    <location>
        <begin position="289"/>
        <end position="303"/>
    </location>
</feature>
<proteinExistence type="inferred from homology"/>
<keyword evidence="6 7" id="KW-0012">Acyltransferase</keyword>
<keyword evidence="3 7" id="KW-0812">Transmembrane</keyword>
<feature type="region of interest" description="Disordered" evidence="8">
    <location>
        <begin position="234"/>
        <end position="346"/>
    </location>
</feature>
<dbReference type="EMBL" id="HBHR01012034">
    <property type="protein sequence ID" value="CAD9863357.1"/>
    <property type="molecule type" value="Transcribed_RNA"/>
</dbReference>
<evidence type="ECO:0000259" key="9">
    <source>
        <dbReference type="Pfam" id="PF01529"/>
    </source>
</evidence>
<dbReference type="GO" id="GO:0006612">
    <property type="term" value="P:protein targeting to membrane"/>
    <property type="evidence" value="ECO:0007669"/>
    <property type="project" value="TreeGrafter"/>
</dbReference>
<comment type="subcellular location">
    <subcellularLocation>
        <location evidence="1">Membrane</location>
        <topology evidence="1">Multi-pass membrane protein</topology>
    </subcellularLocation>
</comment>
<gene>
    <name evidence="10" type="ORF">FJAP1339_LOCUS5840</name>
</gene>
<name>A0A7S2UYM7_9STRA</name>
<accession>A0A7S2UYM7</accession>
<evidence type="ECO:0000256" key="7">
    <source>
        <dbReference type="RuleBase" id="RU079119"/>
    </source>
</evidence>
<feature type="compositionally biased region" description="Basic and acidic residues" evidence="8">
    <location>
        <begin position="262"/>
        <end position="275"/>
    </location>
</feature>
<dbReference type="GO" id="GO:0005794">
    <property type="term" value="C:Golgi apparatus"/>
    <property type="evidence" value="ECO:0007669"/>
    <property type="project" value="TreeGrafter"/>
</dbReference>
<dbReference type="PANTHER" id="PTHR22883:SF203">
    <property type="entry name" value="PALMITOYLTRANSFERASE"/>
    <property type="match status" value="1"/>
</dbReference>
<evidence type="ECO:0000256" key="6">
    <source>
        <dbReference type="ARBA" id="ARBA00023315"/>
    </source>
</evidence>
<feature type="domain" description="Palmitoyltransferase DHHC" evidence="9">
    <location>
        <begin position="94"/>
        <end position="230"/>
    </location>
</feature>
<dbReference type="Pfam" id="PF01529">
    <property type="entry name" value="DHHC"/>
    <property type="match status" value="1"/>
</dbReference>
<evidence type="ECO:0000313" key="10">
    <source>
        <dbReference type="EMBL" id="CAD9863357.1"/>
    </source>
</evidence>
<keyword evidence="5 7" id="KW-0472">Membrane</keyword>
<feature type="transmembrane region" description="Helical" evidence="7">
    <location>
        <begin position="20"/>
        <end position="40"/>
    </location>
</feature>
<dbReference type="EC" id="2.3.1.225" evidence="7"/>
<feature type="transmembrane region" description="Helical" evidence="7">
    <location>
        <begin position="46"/>
        <end position="67"/>
    </location>
</feature>
<dbReference type="GO" id="GO:0019706">
    <property type="term" value="F:protein-cysteine S-palmitoyltransferase activity"/>
    <property type="evidence" value="ECO:0007669"/>
    <property type="project" value="UniProtKB-EC"/>
</dbReference>
<evidence type="ECO:0000256" key="3">
    <source>
        <dbReference type="ARBA" id="ARBA00022692"/>
    </source>
</evidence>
<evidence type="ECO:0000256" key="4">
    <source>
        <dbReference type="ARBA" id="ARBA00022989"/>
    </source>
</evidence>
<comment type="catalytic activity">
    <reaction evidence="7">
        <text>L-cysteinyl-[protein] + hexadecanoyl-CoA = S-hexadecanoyl-L-cysteinyl-[protein] + CoA</text>
        <dbReference type="Rhea" id="RHEA:36683"/>
        <dbReference type="Rhea" id="RHEA-COMP:10131"/>
        <dbReference type="Rhea" id="RHEA-COMP:11032"/>
        <dbReference type="ChEBI" id="CHEBI:29950"/>
        <dbReference type="ChEBI" id="CHEBI:57287"/>
        <dbReference type="ChEBI" id="CHEBI:57379"/>
        <dbReference type="ChEBI" id="CHEBI:74151"/>
        <dbReference type="EC" id="2.3.1.225"/>
    </reaction>
</comment>
<sequence length="346" mass="38626">MDANSTNRRTNGFQRPLEPLQVVTWGLLILMIGGFYGIIIPPLEELYQIICGIIFGASTVGAIWAGFMACITDPIDPNVQEALKGNHSPGPHSDKLFCALCRVHVNKSSKHCRYCEKCVDRFDHHCKWLNNCIGAANYRYFIILLVFTFIFTLLELGLFARHISAYFVDKDGFQDSVRDAYGGGSDPMVVLVLCLVFAAALVPVALLLGQLFFFHGMLIHEDLTTYDYIMREQRREREREPSPPRGPLKMGSSKFSASPTKKPSEAPEKIPEKRQPAPVRPQASYKKIQKQEKDEKEAADTGEKQQQQQQPPDGLDSKLVRIGSGDSPRSSPSPTTGSRTPDPDNV</sequence>
<evidence type="ECO:0000256" key="1">
    <source>
        <dbReference type="ARBA" id="ARBA00004141"/>
    </source>
</evidence>
<reference evidence="10" key="1">
    <citation type="submission" date="2021-01" db="EMBL/GenBank/DDBJ databases">
        <authorList>
            <person name="Corre E."/>
            <person name="Pelletier E."/>
            <person name="Niang G."/>
            <person name="Scheremetjew M."/>
            <person name="Finn R."/>
            <person name="Kale V."/>
            <person name="Holt S."/>
            <person name="Cochrane G."/>
            <person name="Meng A."/>
            <person name="Brown T."/>
            <person name="Cohen L."/>
        </authorList>
    </citation>
    <scope>NUCLEOTIDE SEQUENCE</scope>
    <source>
        <strain evidence="10">CCMP1661</strain>
    </source>
</reference>
<dbReference type="AlphaFoldDB" id="A0A7S2UYM7"/>
<dbReference type="InterPro" id="IPR039859">
    <property type="entry name" value="PFA4/ZDH16/20/ERF2-like"/>
</dbReference>